<accession>A0A165KM64</accession>
<dbReference type="PANTHER" id="PTHR13037:SF24">
    <property type="entry name" value="POLYCOMB PROTEIN PCL-RELATED"/>
    <property type="match status" value="1"/>
</dbReference>
<keyword evidence="4" id="KW-1185">Reference proteome</keyword>
<dbReference type="OrthoDB" id="3224257at2759"/>
<feature type="region of interest" description="Disordered" evidence="2">
    <location>
        <begin position="338"/>
        <end position="363"/>
    </location>
</feature>
<evidence type="ECO:0000313" key="4">
    <source>
        <dbReference type="Proteomes" id="UP000076727"/>
    </source>
</evidence>
<feature type="region of interest" description="Disordered" evidence="2">
    <location>
        <begin position="190"/>
        <end position="232"/>
    </location>
</feature>
<dbReference type="AlphaFoldDB" id="A0A165KM64"/>
<dbReference type="PANTHER" id="PTHR13037">
    <property type="entry name" value="FORMIN"/>
    <property type="match status" value="1"/>
</dbReference>
<feature type="compositionally biased region" description="Pro residues" evidence="2">
    <location>
        <begin position="683"/>
        <end position="696"/>
    </location>
</feature>
<sequence length="782" mass="82724">MILTLLPATPSPALHHPLVLPEPHHARAPLPVGWAAQLTGLQQDGLDMPPSIHALDGASGWSAIVEECVFELLDGADGVRVECILTGGGAVVWDISGGCADTLRAALADLAVAKKEVEKERAAILPRASAPAHHHTYPGASRAEWAQSSDTLALPPPVVGKGAKHKKQRSLLLLSSIVSGLHKLAASPTRAVFPTSPSPSPTRSEFASLPSPTRTASGAGARRSGGGGGARSTAWTTTLAFLPPARKTPLPVSISRPRSAVLHAKARAGLVDAWRRYVLGELRVRLGFGRGDADADEEQDGAVCMYDYPRWTAARMLRRTEEWMAWLVQEAREHGASPDLDAVGGSRPASAAPEVAQKPQRCASDLSGKTLVCGEEGADDGGREVSVEVGEVMYGEAREADEWEEGSSTEASGCTEDSESVHTPVDSEEGAPPLRLPPQQQQQRHGHSLADAHPCADVPRSPTPPSSQATYAALSAQRVHLLKLLRSMEAHRAAAAQEARGARAVLEVKSRRRAWSARAYLGRADGRLCGLATPVRSSPLARCEPTTAAWAAPAEGRAGLEVCTGESDLKALFPVEEVEEEEEAEVEVEDLQAISLAGVVGEDEDALEDLESGLLPPMVVPSPFGASTPARARTQSMYGASRPSTPPPYPPRGASLSVQENLGPDVHPFAERQPPNLSLALPLPLPMPPTPTPSPASLPMRTPSARPVSVTVPSSRPPLPASALLFQPLKPRFESQTKFALVDDGAEGDEEDGPPPPYVKVSVEMEVGVNVREGWVEGVKVR</sequence>
<evidence type="ECO:0000256" key="1">
    <source>
        <dbReference type="ARBA" id="ARBA00022581"/>
    </source>
</evidence>
<name>A0A165KM64_9APHY</name>
<dbReference type="EMBL" id="KV429198">
    <property type="protein sequence ID" value="KZT63313.1"/>
    <property type="molecule type" value="Genomic_DNA"/>
</dbReference>
<organism evidence="3 4">
    <name type="scientific">Daedalea quercina L-15889</name>
    <dbReference type="NCBI Taxonomy" id="1314783"/>
    <lineage>
        <taxon>Eukaryota</taxon>
        <taxon>Fungi</taxon>
        <taxon>Dikarya</taxon>
        <taxon>Basidiomycota</taxon>
        <taxon>Agaricomycotina</taxon>
        <taxon>Agaricomycetes</taxon>
        <taxon>Polyporales</taxon>
        <taxon>Fomitopsis</taxon>
    </lineage>
</organism>
<gene>
    <name evidence="3" type="ORF">DAEQUDRAFT_770732</name>
</gene>
<evidence type="ECO:0000313" key="3">
    <source>
        <dbReference type="EMBL" id="KZT63313.1"/>
    </source>
</evidence>
<reference evidence="3 4" key="1">
    <citation type="journal article" date="2016" name="Mol. Biol. Evol.">
        <title>Comparative Genomics of Early-Diverging Mushroom-Forming Fungi Provides Insights into the Origins of Lignocellulose Decay Capabilities.</title>
        <authorList>
            <person name="Nagy L.G."/>
            <person name="Riley R."/>
            <person name="Tritt A."/>
            <person name="Adam C."/>
            <person name="Daum C."/>
            <person name="Floudas D."/>
            <person name="Sun H."/>
            <person name="Yadav J.S."/>
            <person name="Pangilinan J."/>
            <person name="Larsson K.H."/>
            <person name="Matsuura K."/>
            <person name="Barry K."/>
            <person name="Labutti K."/>
            <person name="Kuo R."/>
            <person name="Ohm R.A."/>
            <person name="Bhattacharya S.S."/>
            <person name="Shirouzu T."/>
            <person name="Yoshinaga Y."/>
            <person name="Martin F.M."/>
            <person name="Grigoriev I.V."/>
            <person name="Hibbett D.S."/>
        </authorList>
    </citation>
    <scope>NUCLEOTIDE SEQUENCE [LARGE SCALE GENOMIC DNA]</scope>
    <source>
        <strain evidence="3 4">L-15889</strain>
    </source>
</reference>
<keyword evidence="1" id="KW-0945">Host-virus interaction</keyword>
<proteinExistence type="predicted"/>
<feature type="compositionally biased region" description="Low complexity" evidence="2">
    <location>
        <begin position="697"/>
        <end position="714"/>
    </location>
</feature>
<evidence type="ECO:0000256" key="2">
    <source>
        <dbReference type="SAM" id="MobiDB-lite"/>
    </source>
</evidence>
<feature type="region of interest" description="Disordered" evidence="2">
    <location>
        <begin position="396"/>
        <end position="469"/>
    </location>
</feature>
<protein>
    <submittedName>
        <fullName evidence="3">Uncharacterized protein</fullName>
    </submittedName>
</protein>
<dbReference type="Proteomes" id="UP000076727">
    <property type="component" value="Unassembled WGS sequence"/>
</dbReference>
<feature type="region of interest" description="Disordered" evidence="2">
    <location>
        <begin position="625"/>
        <end position="716"/>
    </location>
</feature>
<feature type="compositionally biased region" description="Low complexity" evidence="2">
    <location>
        <begin position="213"/>
        <end position="222"/>
    </location>
</feature>